<reference evidence="2" key="1">
    <citation type="submission" date="2019-08" db="EMBL/GenBank/DDBJ databases">
        <authorList>
            <person name="Kucharzyk K."/>
            <person name="Murdoch R.W."/>
            <person name="Higgins S."/>
            <person name="Loffler F."/>
        </authorList>
    </citation>
    <scope>NUCLEOTIDE SEQUENCE</scope>
</reference>
<evidence type="ECO:0000259" key="1">
    <source>
        <dbReference type="Pfam" id="PF03061"/>
    </source>
</evidence>
<dbReference type="EMBL" id="VSSQ01126314">
    <property type="protein sequence ID" value="MPN56220.1"/>
    <property type="molecule type" value="Genomic_DNA"/>
</dbReference>
<protein>
    <recommendedName>
        <fullName evidence="1">Thioesterase domain-containing protein</fullName>
    </recommendedName>
</protein>
<name>A0A645IZ89_9ZZZZ</name>
<comment type="caution">
    <text evidence="2">The sequence shown here is derived from an EMBL/GenBank/DDBJ whole genome shotgun (WGS) entry which is preliminary data.</text>
</comment>
<accession>A0A645IZ89</accession>
<proteinExistence type="predicted"/>
<sequence length="141" mass="16053">MKAMQLVQRQPQIADTISDQISGDIQTIETDREGSRLDNPKFKFTVTPQMVNGVGTISFGVLSEIISDVAQKTMLLNQRRNILIEQMNLHYLRLIQLESELDIQPRVLEIGRRSAKLDIEVYIENIIVAKAIVVCQVMERS</sequence>
<dbReference type="AlphaFoldDB" id="A0A645IZ89"/>
<gene>
    <name evidence="2" type="ORF">SDC9_203906</name>
</gene>
<dbReference type="InterPro" id="IPR029069">
    <property type="entry name" value="HotDog_dom_sf"/>
</dbReference>
<dbReference type="CDD" id="cd03440">
    <property type="entry name" value="hot_dog"/>
    <property type="match status" value="1"/>
</dbReference>
<feature type="domain" description="Thioesterase" evidence="1">
    <location>
        <begin position="79"/>
        <end position="126"/>
    </location>
</feature>
<evidence type="ECO:0000313" key="2">
    <source>
        <dbReference type="EMBL" id="MPN56220.1"/>
    </source>
</evidence>
<dbReference type="InterPro" id="IPR006683">
    <property type="entry name" value="Thioestr_dom"/>
</dbReference>
<dbReference type="Gene3D" id="3.10.129.10">
    <property type="entry name" value="Hotdog Thioesterase"/>
    <property type="match status" value="1"/>
</dbReference>
<organism evidence="2">
    <name type="scientific">bioreactor metagenome</name>
    <dbReference type="NCBI Taxonomy" id="1076179"/>
    <lineage>
        <taxon>unclassified sequences</taxon>
        <taxon>metagenomes</taxon>
        <taxon>ecological metagenomes</taxon>
    </lineage>
</organism>
<dbReference type="SUPFAM" id="SSF54637">
    <property type="entry name" value="Thioesterase/thiol ester dehydrase-isomerase"/>
    <property type="match status" value="1"/>
</dbReference>
<dbReference type="Pfam" id="PF03061">
    <property type="entry name" value="4HBT"/>
    <property type="match status" value="1"/>
</dbReference>